<sequence length="63" mass="6833">MSYEHLICAACAHPVIEGRCAVCRASLERMRREGFGGLPPALIIAALVILLIFTLALKYVAGY</sequence>
<keyword evidence="1" id="KW-0812">Transmembrane</keyword>
<evidence type="ECO:0000313" key="3">
    <source>
        <dbReference type="Proteomes" id="UP000198923"/>
    </source>
</evidence>
<keyword evidence="1" id="KW-0472">Membrane</keyword>
<gene>
    <name evidence="2" type="ORF">SAMN05421505_10666</name>
</gene>
<reference evidence="2 3" key="1">
    <citation type="submission" date="2016-10" db="EMBL/GenBank/DDBJ databases">
        <authorList>
            <person name="de Groot N.N."/>
        </authorList>
    </citation>
    <scope>NUCLEOTIDE SEQUENCE [LARGE SCALE GENOMIC DNA]</scope>
    <source>
        <strain evidence="2 3">CPCC 201354</strain>
    </source>
</reference>
<evidence type="ECO:0000313" key="2">
    <source>
        <dbReference type="EMBL" id="SDG63619.1"/>
    </source>
</evidence>
<evidence type="ECO:0000256" key="1">
    <source>
        <dbReference type="SAM" id="Phobius"/>
    </source>
</evidence>
<name>A0A1G7VW08_9ACTN</name>
<dbReference type="Proteomes" id="UP000198923">
    <property type="component" value="Unassembled WGS sequence"/>
</dbReference>
<dbReference type="OrthoDB" id="4351019at2"/>
<organism evidence="2 3">
    <name type="scientific">Sinosporangium album</name>
    <dbReference type="NCBI Taxonomy" id="504805"/>
    <lineage>
        <taxon>Bacteria</taxon>
        <taxon>Bacillati</taxon>
        <taxon>Actinomycetota</taxon>
        <taxon>Actinomycetes</taxon>
        <taxon>Streptosporangiales</taxon>
        <taxon>Streptosporangiaceae</taxon>
        <taxon>Sinosporangium</taxon>
    </lineage>
</organism>
<feature type="transmembrane region" description="Helical" evidence="1">
    <location>
        <begin position="38"/>
        <end position="61"/>
    </location>
</feature>
<dbReference type="STRING" id="504805.SAMN05421505_10666"/>
<protein>
    <submittedName>
        <fullName evidence="2">Uncharacterized protein</fullName>
    </submittedName>
</protein>
<keyword evidence="1" id="KW-1133">Transmembrane helix</keyword>
<dbReference type="AlphaFoldDB" id="A0A1G7VW08"/>
<dbReference type="RefSeq" id="WP_093169756.1">
    <property type="nucleotide sequence ID" value="NZ_FNCN01000006.1"/>
</dbReference>
<accession>A0A1G7VW08</accession>
<dbReference type="EMBL" id="FNCN01000006">
    <property type="protein sequence ID" value="SDG63619.1"/>
    <property type="molecule type" value="Genomic_DNA"/>
</dbReference>
<keyword evidence="3" id="KW-1185">Reference proteome</keyword>
<proteinExistence type="predicted"/>